<keyword evidence="3" id="KW-0804">Transcription</keyword>
<dbReference type="AlphaFoldDB" id="A0A1C7P2T8"/>
<dbReference type="SUPFAM" id="SSF54909">
    <property type="entry name" value="Dimeric alpha+beta barrel"/>
    <property type="match status" value="1"/>
</dbReference>
<dbReference type="OrthoDB" id="7847328at2"/>
<dbReference type="InterPro" id="IPR019888">
    <property type="entry name" value="Tscrpt_reg_AsnC-like"/>
</dbReference>
<dbReference type="PATRIC" id="fig|1612624.7.peg.5929"/>
<dbReference type="InterPro" id="IPR019887">
    <property type="entry name" value="Tscrpt_reg_AsnC/Lrp_C"/>
</dbReference>
<sequence>MLDERDRKILSLLQEDASLSVGDLAEKVSLSISACSRRIQRLEETGYVARRIAVLDRDKMGVPTTVFALIKTAHHADDWIETFRKAIADIPEIVEAHRLTGNYDYILKVVLPRVEHYDVIYKQIVRKVELFDVSASISMEILKSGMAVPVDYAR</sequence>
<dbReference type="PANTHER" id="PTHR30154">
    <property type="entry name" value="LEUCINE-RESPONSIVE REGULATORY PROTEIN"/>
    <property type="match status" value="1"/>
</dbReference>
<dbReference type="EMBL" id="LGLV01000012">
    <property type="protein sequence ID" value="OBZ93994.1"/>
    <property type="molecule type" value="Genomic_DNA"/>
</dbReference>
<evidence type="ECO:0000313" key="6">
    <source>
        <dbReference type="Proteomes" id="UP000093111"/>
    </source>
</evidence>
<feature type="domain" description="HTH asnC-type" evidence="4">
    <location>
        <begin position="2"/>
        <end position="63"/>
    </location>
</feature>
<comment type="caution">
    <text evidence="5">The sequence shown here is derived from an EMBL/GenBank/DDBJ whole genome shotgun (WGS) entry which is preliminary data.</text>
</comment>
<dbReference type="RefSeq" id="WP_068955866.1">
    <property type="nucleotide sequence ID" value="NZ_LGLV01000012.1"/>
</dbReference>
<dbReference type="InterPro" id="IPR011008">
    <property type="entry name" value="Dimeric_a/b-barrel"/>
</dbReference>
<dbReference type="Proteomes" id="UP000093111">
    <property type="component" value="Unassembled WGS sequence"/>
</dbReference>
<dbReference type="InterPro" id="IPR036388">
    <property type="entry name" value="WH-like_DNA-bd_sf"/>
</dbReference>
<dbReference type="PRINTS" id="PR00033">
    <property type="entry name" value="HTHASNC"/>
</dbReference>
<dbReference type="InterPro" id="IPR036390">
    <property type="entry name" value="WH_DNA-bd_sf"/>
</dbReference>
<protein>
    <submittedName>
        <fullName evidence="5">ArsR family transcriptional regulator</fullName>
    </submittedName>
</protein>
<dbReference type="SUPFAM" id="SSF46785">
    <property type="entry name" value="Winged helix' DNA-binding domain"/>
    <property type="match status" value="1"/>
</dbReference>
<dbReference type="STRING" id="1612624.ADU59_19785"/>
<keyword evidence="6" id="KW-1185">Reference proteome</keyword>
<dbReference type="PROSITE" id="PS50956">
    <property type="entry name" value="HTH_ASNC_2"/>
    <property type="match status" value="1"/>
</dbReference>
<dbReference type="PANTHER" id="PTHR30154:SF17">
    <property type="entry name" value="DNA-BINDING TRANSCRIPTIONAL ACTIVATOR DECR"/>
    <property type="match status" value="1"/>
</dbReference>
<dbReference type="GO" id="GO:0043200">
    <property type="term" value="P:response to amino acid"/>
    <property type="evidence" value="ECO:0007669"/>
    <property type="project" value="TreeGrafter"/>
</dbReference>
<dbReference type="Pfam" id="PF01037">
    <property type="entry name" value="AsnC_trans_reg"/>
    <property type="match status" value="1"/>
</dbReference>
<proteinExistence type="predicted"/>
<organism evidence="5 6">
    <name type="scientific">Pararhizobium polonicum</name>
    <dbReference type="NCBI Taxonomy" id="1612624"/>
    <lineage>
        <taxon>Bacteria</taxon>
        <taxon>Pseudomonadati</taxon>
        <taxon>Pseudomonadota</taxon>
        <taxon>Alphaproteobacteria</taxon>
        <taxon>Hyphomicrobiales</taxon>
        <taxon>Rhizobiaceae</taxon>
        <taxon>Rhizobium/Agrobacterium group</taxon>
        <taxon>Pararhizobium</taxon>
    </lineage>
</organism>
<reference evidence="5 6" key="1">
    <citation type="journal article" date="2016" name="Syst. Appl. Microbiol.">
        <title>Pararhizobium polonicum sp. nov. isolated from tumors on stone fruit rootstocks.</title>
        <authorList>
            <person name="Pulawska J."/>
            <person name="Kuzmanovic N."/>
            <person name="Willems A."/>
            <person name="Pothier J.F."/>
        </authorList>
    </citation>
    <scope>NUCLEOTIDE SEQUENCE [LARGE SCALE GENOMIC DNA]</scope>
    <source>
        <strain evidence="5 6">F5.1</strain>
    </source>
</reference>
<gene>
    <name evidence="5" type="ORF">ADU59_19785</name>
</gene>
<evidence type="ECO:0000256" key="3">
    <source>
        <dbReference type="ARBA" id="ARBA00023163"/>
    </source>
</evidence>
<dbReference type="GO" id="GO:0006355">
    <property type="term" value="P:regulation of DNA-templated transcription"/>
    <property type="evidence" value="ECO:0007669"/>
    <property type="project" value="UniProtKB-ARBA"/>
</dbReference>
<keyword evidence="2" id="KW-0238">DNA-binding</keyword>
<evidence type="ECO:0000256" key="1">
    <source>
        <dbReference type="ARBA" id="ARBA00023015"/>
    </source>
</evidence>
<accession>A0A1C7P2T8</accession>
<dbReference type="CDD" id="cd00090">
    <property type="entry name" value="HTH_ARSR"/>
    <property type="match status" value="1"/>
</dbReference>
<dbReference type="GO" id="GO:0043565">
    <property type="term" value="F:sequence-specific DNA binding"/>
    <property type="evidence" value="ECO:0007669"/>
    <property type="project" value="InterPro"/>
</dbReference>
<evidence type="ECO:0000313" key="5">
    <source>
        <dbReference type="EMBL" id="OBZ93994.1"/>
    </source>
</evidence>
<dbReference type="InterPro" id="IPR000485">
    <property type="entry name" value="AsnC-type_HTH_dom"/>
</dbReference>
<evidence type="ECO:0000259" key="4">
    <source>
        <dbReference type="PROSITE" id="PS50956"/>
    </source>
</evidence>
<dbReference type="GO" id="GO:0005829">
    <property type="term" value="C:cytosol"/>
    <property type="evidence" value="ECO:0007669"/>
    <property type="project" value="TreeGrafter"/>
</dbReference>
<dbReference type="Gene3D" id="1.10.10.10">
    <property type="entry name" value="Winged helix-like DNA-binding domain superfamily/Winged helix DNA-binding domain"/>
    <property type="match status" value="1"/>
</dbReference>
<keyword evidence="1" id="KW-0805">Transcription regulation</keyword>
<name>A0A1C7P2T8_9HYPH</name>
<dbReference type="Pfam" id="PF13412">
    <property type="entry name" value="HTH_24"/>
    <property type="match status" value="1"/>
</dbReference>
<dbReference type="InterPro" id="IPR011991">
    <property type="entry name" value="ArsR-like_HTH"/>
</dbReference>
<evidence type="ECO:0000256" key="2">
    <source>
        <dbReference type="ARBA" id="ARBA00023125"/>
    </source>
</evidence>
<dbReference type="SMART" id="SM00344">
    <property type="entry name" value="HTH_ASNC"/>
    <property type="match status" value="1"/>
</dbReference>
<dbReference type="Gene3D" id="3.30.70.920">
    <property type="match status" value="1"/>
</dbReference>